<dbReference type="Pfam" id="PF12804">
    <property type="entry name" value="NTP_transf_3"/>
    <property type="match status" value="1"/>
</dbReference>
<reference evidence="3 4" key="1">
    <citation type="submission" date="2021-03" db="EMBL/GenBank/DDBJ databases">
        <title>Sequencing the genomes of 1000 actinobacteria strains.</title>
        <authorList>
            <person name="Klenk H.-P."/>
        </authorList>
    </citation>
    <scope>NUCLEOTIDE SEQUENCE [LARGE SCALE GENOMIC DNA]</scope>
    <source>
        <strain evidence="3 4">DSM 46670</strain>
    </source>
</reference>
<dbReference type="PANTHER" id="PTHR19136:SF81">
    <property type="entry name" value="MOLYBDENUM COFACTOR GUANYLYLTRANSFERASE"/>
    <property type="match status" value="1"/>
</dbReference>
<dbReference type="InterPro" id="IPR029044">
    <property type="entry name" value="Nucleotide-diphossugar_trans"/>
</dbReference>
<accession>A0ABS4TME8</accession>
<sequence length="185" mass="18851">MGLAAVIFAGGKATRLGGVDKVMIEVAGRTLLSRSVDAVRGAERIVVVGPAREIGAAVRWVREEPPGSGPLAALAAGVEALADLPDDTHVAVLAGDLLGIGPRTVAKLRSALDENPAVLGALLVDAEGFTQWMHAVWRLAALRAAVPPDSVGRSLKSVLGGLPLTLIPAQRGEADDVDAPGDLPA</sequence>
<comment type="caution">
    <text evidence="3">The sequence shown here is derived from an EMBL/GenBank/DDBJ whole genome shotgun (WGS) entry which is preliminary data.</text>
</comment>
<dbReference type="InterPro" id="IPR025877">
    <property type="entry name" value="MobA-like_NTP_Trfase"/>
</dbReference>
<dbReference type="SUPFAM" id="SSF53448">
    <property type="entry name" value="Nucleotide-diphospho-sugar transferases"/>
    <property type="match status" value="1"/>
</dbReference>
<keyword evidence="1" id="KW-0808">Transferase</keyword>
<dbReference type="Gene3D" id="3.90.550.10">
    <property type="entry name" value="Spore Coat Polysaccharide Biosynthesis Protein SpsA, Chain A"/>
    <property type="match status" value="1"/>
</dbReference>
<evidence type="ECO:0000313" key="3">
    <source>
        <dbReference type="EMBL" id="MBP2325592.1"/>
    </source>
</evidence>
<dbReference type="RefSeq" id="WP_307855315.1">
    <property type="nucleotide sequence ID" value="NZ_JAGINW010000001.1"/>
</dbReference>
<evidence type="ECO:0000313" key="4">
    <source>
        <dbReference type="Proteomes" id="UP001519332"/>
    </source>
</evidence>
<proteinExistence type="predicted"/>
<gene>
    <name evidence="3" type="ORF">JOF56_005977</name>
</gene>
<dbReference type="PANTHER" id="PTHR19136">
    <property type="entry name" value="MOLYBDENUM COFACTOR GUANYLYLTRANSFERASE"/>
    <property type="match status" value="1"/>
</dbReference>
<organism evidence="3 4">
    <name type="scientific">Kibdelosporangium banguiense</name>
    <dbReference type="NCBI Taxonomy" id="1365924"/>
    <lineage>
        <taxon>Bacteria</taxon>
        <taxon>Bacillati</taxon>
        <taxon>Actinomycetota</taxon>
        <taxon>Actinomycetes</taxon>
        <taxon>Pseudonocardiales</taxon>
        <taxon>Pseudonocardiaceae</taxon>
        <taxon>Kibdelosporangium</taxon>
    </lineage>
</organism>
<keyword evidence="4" id="KW-1185">Reference proteome</keyword>
<evidence type="ECO:0000259" key="2">
    <source>
        <dbReference type="Pfam" id="PF12804"/>
    </source>
</evidence>
<dbReference type="Proteomes" id="UP001519332">
    <property type="component" value="Unassembled WGS sequence"/>
</dbReference>
<name>A0ABS4TME8_9PSEU</name>
<dbReference type="EMBL" id="JAGINW010000001">
    <property type="protein sequence ID" value="MBP2325592.1"/>
    <property type="molecule type" value="Genomic_DNA"/>
</dbReference>
<evidence type="ECO:0000256" key="1">
    <source>
        <dbReference type="ARBA" id="ARBA00022679"/>
    </source>
</evidence>
<feature type="domain" description="MobA-like NTP transferase" evidence="2">
    <location>
        <begin position="5"/>
        <end position="154"/>
    </location>
</feature>
<protein>
    <submittedName>
        <fullName evidence="3">Molybdopterin-guanine dinucleotide biosynthesis protein A</fullName>
    </submittedName>
</protein>